<proteinExistence type="predicted"/>
<evidence type="ECO:0000259" key="2">
    <source>
        <dbReference type="Pfam" id="PF08881"/>
    </source>
</evidence>
<reference evidence="3 4" key="1">
    <citation type="submission" date="2017-06" db="EMBL/GenBank/DDBJ databases">
        <title>Ant-infecting Ophiocordyceps genomes reveal a high diversity of potential behavioral manipulation genes and a possible major role for enterotoxins.</title>
        <authorList>
            <person name="De Bekker C."/>
            <person name="Evans H.C."/>
            <person name="Brachmann A."/>
            <person name="Hughes D.P."/>
        </authorList>
    </citation>
    <scope>NUCLEOTIDE SEQUENCE [LARGE SCALE GENOMIC DNA]</scope>
    <source>
        <strain evidence="3 4">Map64</strain>
    </source>
</reference>
<gene>
    <name evidence="3" type="ORF">CDD81_2416</name>
</gene>
<accession>A0A2C5XWS2</accession>
<dbReference type="Pfam" id="PF08881">
    <property type="entry name" value="CVNH"/>
    <property type="match status" value="1"/>
</dbReference>
<feature type="signal peptide" evidence="1">
    <location>
        <begin position="1"/>
        <end position="20"/>
    </location>
</feature>
<organism evidence="3 4">
    <name type="scientific">Ophiocordyceps australis</name>
    <dbReference type="NCBI Taxonomy" id="1399860"/>
    <lineage>
        <taxon>Eukaryota</taxon>
        <taxon>Fungi</taxon>
        <taxon>Dikarya</taxon>
        <taxon>Ascomycota</taxon>
        <taxon>Pezizomycotina</taxon>
        <taxon>Sordariomycetes</taxon>
        <taxon>Hypocreomycetidae</taxon>
        <taxon>Hypocreales</taxon>
        <taxon>Ophiocordycipitaceae</taxon>
        <taxon>Ophiocordyceps</taxon>
    </lineage>
</organism>
<keyword evidence="4" id="KW-1185">Reference proteome</keyword>
<name>A0A2C5XWS2_9HYPO</name>
<dbReference type="EMBL" id="NJET01000176">
    <property type="protein sequence ID" value="PHH59866.1"/>
    <property type="molecule type" value="Genomic_DNA"/>
</dbReference>
<dbReference type="InterPro" id="IPR011058">
    <property type="entry name" value="Cyanovirin-N"/>
</dbReference>
<dbReference type="InterPro" id="IPR036673">
    <property type="entry name" value="Cyanovirin-N_sf"/>
</dbReference>
<evidence type="ECO:0000313" key="4">
    <source>
        <dbReference type="Proteomes" id="UP000226192"/>
    </source>
</evidence>
<evidence type="ECO:0000256" key="1">
    <source>
        <dbReference type="SAM" id="SignalP"/>
    </source>
</evidence>
<feature type="chain" id="PRO_5012474116" description="Cyanovirin-N domain-containing protein" evidence="1">
    <location>
        <begin position="21"/>
        <end position="160"/>
    </location>
</feature>
<evidence type="ECO:0000313" key="3">
    <source>
        <dbReference type="EMBL" id="PHH59866.1"/>
    </source>
</evidence>
<dbReference type="Proteomes" id="UP000226192">
    <property type="component" value="Unassembled WGS sequence"/>
</dbReference>
<protein>
    <recommendedName>
        <fullName evidence="2">Cyanovirin-N domain-containing protein</fullName>
    </recommendedName>
</protein>
<comment type="caution">
    <text evidence="3">The sequence shown here is derived from an EMBL/GenBank/DDBJ whole genome shotgun (WGS) entry which is preliminary data.</text>
</comment>
<dbReference type="Gene3D" id="2.30.60.10">
    <property type="entry name" value="Cyanovirin-N"/>
    <property type="match status" value="1"/>
</dbReference>
<dbReference type="OrthoDB" id="4672515at2759"/>
<keyword evidence="1" id="KW-0732">Signal</keyword>
<dbReference type="SUPFAM" id="SSF51322">
    <property type="entry name" value="Cyanovirin-N"/>
    <property type="match status" value="1"/>
</dbReference>
<feature type="domain" description="Cyanovirin-N" evidence="2">
    <location>
        <begin position="43"/>
        <end position="129"/>
    </location>
</feature>
<sequence>MNLHQIALLLLALGLGPATAQLAAQCNFVGFSDGSSSEPPAYTARCSRAVGAPVDICSQLQISHCLANQDGSLELPASPSSPSFKDTCPSCRVDASGMELICLCQRHDQTYNYTSVDLNAIFIIDNGVLTCPTTMGEIMTECPVTRLGDPPGKRQQFVIF</sequence>
<dbReference type="AlphaFoldDB" id="A0A2C5XWS2"/>